<feature type="domain" description="FAS1" evidence="1">
    <location>
        <begin position="72"/>
        <end position="210"/>
    </location>
</feature>
<keyword evidence="3" id="KW-1185">Reference proteome</keyword>
<dbReference type="STRING" id="448386.A0A2V3J1L7"/>
<dbReference type="Pfam" id="PF02469">
    <property type="entry name" value="Fasciclin"/>
    <property type="match status" value="1"/>
</dbReference>
<dbReference type="SMART" id="SM00554">
    <property type="entry name" value="FAS1"/>
    <property type="match status" value="1"/>
</dbReference>
<reference evidence="2 3" key="1">
    <citation type="journal article" date="2018" name="Mol. Biol. Evol.">
        <title>Analysis of the draft genome of the red seaweed Gracilariopsis chorda provides insights into genome size evolution in Rhodophyta.</title>
        <authorList>
            <person name="Lee J."/>
            <person name="Yang E.C."/>
            <person name="Graf L."/>
            <person name="Yang J.H."/>
            <person name="Qiu H."/>
            <person name="Zel Zion U."/>
            <person name="Chan C.X."/>
            <person name="Stephens T.G."/>
            <person name="Weber A.P.M."/>
            <person name="Boo G.H."/>
            <person name="Boo S.M."/>
            <person name="Kim K.M."/>
            <person name="Shin Y."/>
            <person name="Jung M."/>
            <person name="Lee S.J."/>
            <person name="Yim H.S."/>
            <person name="Lee J.H."/>
            <person name="Bhattacharya D."/>
            <person name="Yoon H.S."/>
        </authorList>
    </citation>
    <scope>NUCLEOTIDE SEQUENCE [LARGE SCALE GENOMIC DNA]</scope>
    <source>
        <strain evidence="2 3">SKKU-2015</strain>
        <tissue evidence="2">Whole body</tissue>
    </source>
</reference>
<protein>
    <recommendedName>
        <fullName evidence="1">FAS1 domain-containing protein</fullName>
    </recommendedName>
</protein>
<dbReference type="Gene3D" id="2.30.180.10">
    <property type="entry name" value="FAS1 domain"/>
    <property type="match status" value="1"/>
</dbReference>
<dbReference type="OrthoDB" id="286301at2759"/>
<dbReference type="EMBL" id="NBIV01000014">
    <property type="protein sequence ID" value="PXF48321.1"/>
    <property type="molecule type" value="Genomic_DNA"/>
</dbReference>
<evidence type="ECO:0000313" key="2">
    <source>
        <dbReference type="EMBL" id="PXF48321.1"/>
    </source>
</evidence>
<gene>
    <name evidence="2" type="ORF">BWQ96_01781</name>
</gene>
<dbReference type="InterPro" id="IPR050904">
    <property type="entry name" value="Adhesion/Biosynth-related"/>
</dbReference>
<dbReference type="Proteomes" id="UP000247409">
    <property type="component" value="Unassembled WGS sequence"/>
</dbReference>
<dbReference type="SUPFAM" id="SSF82153">
    <property type="entry name" value="FAS1 domain"/>
    <property type="match status" value="1"/>
</dbReference>
<dbReference type="AlphaFoldDB" id="A0A2V3J1L7"/>
<evidence type="ECO:0000313" key="3">
    <source>
        <dbReference type="Proteomes" id="UP000247409"/>
    </source>
</evidence>
<proteinExistence type="predicted"/>
<organism evidence="2 3">
    <name type="scientific">Gracilariopsis chorda</name>
    <dbReference type="NCBI Taxonomy" id="448386"/>
    <lineage>
        <taxon>Eukaryota</taxon>
        <taxon>Rhodophyta</taxon>
        <taxon>Florideophyceae</taxon>
        <taxon>Rhodymeniophycidae</taxon>
        <taxon>Gracilariales</taxon>
        <taxon>Gracilariaceae</taxon>
        <taxon>Gracilariopsis</taxon>
    </lineage>
</organism>
<dbReference type="FunFam" id="2.30.180.10:FF:000032">
    <property type="entry name" value="Fasciclin domain-containing protein, putative"/>
    <property type="match status" value="1"/>
</dbReference>
<sequence length="260" mass="26906">MSAFIPQTALSAISGTRVHHASATAPLRPQSLSTPTTAPRMVAYPYTGSGYGAAGVPYAGDRFGQAFKQTTEDDIVQTAAKVPIFSTLVALLQETGLDYELAKGGPFTVLAPPDAAFAALLDAHGFAKLGTLLRPENRAELRKVLAHHVVRGSVSSGALAAAGSITTVSLAGEAITLMGFNKKLSAGSARMIKTDVPCSNGVIHVIGSVLIPGSFEVQPAGRKPQYFFTSTVQEVYGPMITPRQALGIDAAPSGSALAKQ</sequence>
<name>A0A2V3J1L7_9FLOR</name>
<dbReference type="PANTHER" id="PTHR10900">
    <property type="entry name" value="PERIOSTIN-RELATED"/>
    <property type="match status" value="1"/>
</dbReference>
<dbReference type="PANTHER" id="PTHR10900:SF77">
    <property type="entry name" value="FI19380P1"/>
    <property type="match status" value="1"/>
</dbReference>
<dbReference type="InterPro" id="IPR000782">
    <property type="entry name" value="FAS1_domain"/>
</dbReference>
<accession>A0A2V3J1L7</accession>
<evidence type="ECO:0000259" key="1">
    <source>
        <dbReference type="PROSITE" id="PS50213"/>
    </source>
</evidence>
<dbReference type="InterPro" id="IPR036378">
    <property type="entry name" value="FAS1_dom_sf"/>
</dbReference>
<dbReference type="PROSITE" id="PS50213">
    <property type="entry name" value="FAS1"/>
    <property type="match status" value="1"/>
</dbReference>
<comment type="caution">
    <text evidence="2">The sequence shown here is derived from an EMBL/GenBank/DDBJ whole genome shotgun (WGS) entry which is preliminary data.</text>
</comment>